<organism evidence="2 3">
    <name type="scientific">Triticum urartu</name>
    <name type="common">Red wild einkorn</name>
    <name type="synonym">Crithodium urartu</name>
    <dbReference type="NCBI Taxonomy" id="4572"/>
    <lineage>
        <taxon>Eukaryota</taxon>
        <taxon>Viridiplantae</taxon>
        <taxon>Streptophyta</taxon>
        <taxon>Embryophyta</taxon>
        <taxon>Tracheophyta</taxon>
        <taxon>Spermatophyta</taxon>
        <taxon>Magnoliopsida</taxon>
        <taxon>Liliopsida</taxon>
        <taxon>Poales</taxon>
        <taxon>Poaceae</taxon>
        <taxon>BOP clade</taxon>
        <taxon>Pooideae</taxon>
        <taxon>Triticodae</taxon>
        <taxon>Triticeae</taxon>
        <taxon>Triticinae</taxon>
        <taxon>Triticum</taxon>
    </lineage>
</organism>
<reference evidence="2" key="2">
    <citation type="submission" date="2018-03" db="EMBL/GenBank/DDBJ databases">
        <title>The Triticum urartu genome reveals the dynamic nature of wheat genome evolution.</title>
        <authorList>
            <person name="Ling H."/>
            <person name="Ma B."/>
            <person name="Shi X."/>
            <person name="Liu H."/>
            <person name="Dong L."/>
            <person name="Sun H."/>
            <person name="Cao Y."/>
            <person name="Gao Q."/>
            <person name="Zheng S."/>
            <person name="Li Y."/>
            <person name="Yu Y."/>
            <person name="Du H."/>
            <person name="Qi M."/>
            <person name="Li Y."/>
            <person name="Yu H."/>
            <person name="Cui Y."/>
            <person name="Wang N."/>
            <person name="Chen C."/>
            <person name="Wu H."/>
            <person name="Zhao Y."/>
            <person name="Zhang J."/>
            <person name="Li Y."/>
            <person name="Zhou W."/>
            <person name="Zhang B."/>
            <person name="Hu W."/>
            <person name="Eijk M."/>
            <person name="Tang J."/>
            <person name="Witsenboer H."/>
            <person name="Zhao S."/>
            <person name="Li Z."/>
            <person name="Zhang A."/>
            <person name="Wang D."/>
            <person name="Liang C."/>
        </authorList>
    </citation>
    <scope>NUCLEOTIDE SEQUENCE [LARGE SCALE GENOMIC DNA]</scope>
    <source>
        <strain evidence="2">cv. G1812</strain>
    </source>
</reference>
<dbReference type="Gramene" id="TuG1812G0500000138.01.T01">
    <property type="protein sequence ID" value="TuG1812G0500000138.01.T01.cds397599"/>
    <property type="gene ID" value="TuG1812G0500000138.01"/>
</dbReference>
<reference evidence="2" key="3">
    <citation type="submission" date="2022-06" db="UniProtKB">
        <authorList>
            <consortium name="EnsemblPlants"/>
        </authorList>
    </citation>
    <scope>IDENTIFICATION</scope>
</reference>
<dbReference type="AlphaFoldDB" id="A0A8R7QB41"/>
<evidence type="ECO:0000256" key="1">
    <source>
        <dbReference type="SAM" id="MobiDB-lite"/>
    </source>
</evidence>
<dbReference type="EnsemblPlants" id="TuG1812G0500000138.01.T01">
    <property type="protein sequence ID" value="TuG1812G0500000138.01.T01.cds397599"/>
    <property type="gene ID" value="TuG1812G0500000138.01"/>
</dbReference>
<feature type="compositionally biased region" description="Low complexity" evidence="1">
    <location>
        <begin position="1"/>
        <end position="15"/>
    </location>
</feature>
<keyword evidence="3" id="KW-1185">Reference proteome</keyword>
<protein>
    <submittedName>
        <fullName evidence="2">Uncharacterized protein</fullName>
    </submittedName>
</protein>
<evidence type="ECO:0000313" key="2">
    <source>
        <dbReference type="EnsemblPlants" id="TuG1812G0500000138.01.T01.cds397599"/>
    </source>
</evidence>
<accession>A0A8R7QB41</accession>
<name>A0A8R7QB41_TRIUA</name>
<feature type="region of interest" description="Disordered" evidence="1">
    <location>
        <begin position="1"/>
        <end position="86"/>
    </location>
</feature>
<evidence type="ECO:0000313" key="3">
    <source>
        <dbReference type="Proteomes" id="UP000015106"/>
    </source>
</evidence>
<reference evidence="3" key="1">
    <citation type="journal article" date="2013" name="Nature">
        <title>Draft genome of the wheat A-genome progenitor Triticum urartu.</title>
        <authorList>
            <person name="Ling H.Q."/>
            <person name="Zhao S."/>
            <person name="Liu D."/>
            <person name="Wang J."/>
            <person name="Sun H."/>
            <person name="Zhang C."/>
            <person name="Fan H."/>
            <person name="Li D."/>
            <person name="Dong L."/>
            <person name="Tao Y."/>
            <person name="Gao C."/>
            <person name="Wu H."/>
            <person name="Li Y."/>
            <person name="Cui Y."/>
            <person name="Guo X."/>
            <person name="Zheng S."/>
            <person name="Wang B."/>
            <person name="Yu K."/>
            <person name="Liang Q."/>
            <person name="Yang W."/>
            <person name="Lou X."/>
            <person name="Chen J."/>
            <person name="Feng M."/>
            <person name="Jian J."/>
            <person name="Zhang X."/>
            <person name="Luo G."/>
            <person name="Jiang Y."/>
            <person name="Liu J."/>
            <person name="Wang Z."/>
            <person name="Sha Y."/>
            <person name="Zhang B."/>
            <person name="Wu H."/>
            <person name="Tang D."/>
            <person name="Shen Q."/>
            <person name="Xue P."/>
            <person name="Zou S."/>
            <person name="Wang X."/>
            <person name="Liu X."/>
            <person name="Wang F."/>
            <person name="Yang Y."/>
            <person name="An X."/>
            <person name="Dong Z."/>
            <person name="Zhang K."/>
            <person name="Zhang X."/>
            <person name="Luo M.C."/>
            <person name="Dvorak J."/>
            <person name="Tong Y."/>
            <person name="Wang J."/>
            <person name="Yang H."/>
            <person name="Li Z."/>
            <person name="Wang D."/>
            <person name="Zhang A."/>
            <person name="Wang J."/>
        </authorList>
    </citation>
    <scope>NUCLEOTIDE SEQUENCE</scope>
    <source>
        <strain evidence="3">cv. G1812</strain>
    </source>
</reference>
<dbReference type="Proteomes" id="UP000015106">
    <property type="component" value="Chromosome 5"/>
</dbReference>
<sequence>SVDLQPSPSRPSSSPLFCSRTSPAHPCARGQGTLRAPRSLPTSPALPVSTTAADRSPCLAPPHRRTSGHWCHTPHQPVATSSSPATGITSPTPLLLLLDHLSAIREYHGRHRDPWIHQDRQVQ</sequence>
<proteinExistence type="predicted"/>